<dbReference type="OrthoDB" id="193008at2759"/>
<reference evidence="4" key="1">
    <citation type="journal article" date="2023" name="Commun. Biol.">
        <title>Genome analysis of Parmales, the sister group of diatoms, reveals the evolutionary specialization of diatoms from phago-mixotrophs to photoautotrophs.</title>
        <authorList>
            <person name="Ban H."/>
            <person name="Sato S."/>
            <person name="Yoshikawa S."/>
            <person name="Yamada K."/>
            <person name="Nakamura Y."/>
            <person name="Ichinomiya M."/>
            <person name="Sato N."/>
            <person name="Blanc-Mathieu R."/>
            <person name="Endo H."/>
            <person name="Kuwata A."/>
            <person name="Ogata H."/>
        </authorList>
    </citation>
    <scope>NUCLEOTIDE SEQUENCE [LARGE SCALE GENOMIC DNA]</scope>
    <source>
        <strain evidence="4">NIES 3701</strain>
    </source>
</reference>
<accession>A0A9W7BFI5</accession>
<comment type="caution">
    <text evidence="3">The sequence shown here is derived from an EMBL/GenBank/DDBJ whole genome shotgun (WGS) entry which is preliminary data.</text>
</comment>
<dbReference type="Proteomes" id="UP001165085">
    <property type="component" value="Unassembled WGS sequence"/>
</dbReference>
<organism evidence="3 4">
    <name type="scientific">Triparma strigata</name>
    <dbReference type="NCBI Taxonomy" id="1606541"/>
    <lineage>
        <taxon>Eukaryota</taxon>
        <taxon>Sar</taxon>
        <taxon>Stramenopiles</taxon>
        <taxon>Ochrophyta</taxon>
        <taxon>Bolidophyceae</taxon>
        <taxon>Parmales</taxon>
        <taxon>Triparmaceae</taxon>
        <taxon>Triparma</taxon>
    </lineage>
</organism>
<evidence type="ECO:0000256" key="2">
    <source>
        <dbReference type="SAM" id="MobiDB-lite"/>
    </source>
</evidence>
<evidence type="ECO:0000313" key="4">
    <source>
        <dbReference type="Proteomes" id="UP001165085"/>
    </source>
</evidence>
<dbReference type="AlphaFoldDB" id="A0A9W7BFI5"/>
<evidence type="ECO:0000313" key="3">
    <source>
        <dbReference type="EMBL" id="GMH86722.1"/>
    </source>
</evidence>
<protein>
    <submittedName>
        <fullName evidence="3">Uncharacterized protein</fullName>
    </submittedName>
</protein>
<feature type="coiled-coil region" evidence="1">
    <location>
        <begin position="269"/>
        <end position="303"/>
    </location>
</feature>
<proteinExistence type="predicted"/>
<keyword evidence="1" id="KW-0175">Coiled coil</keyword>
<evidence type="ECO:0000256" key="1">
    <source>
        <dbReference type="SAM" id="Coils"/>
    </source>
</evidence>
<feature type="region of interest" description="Disordered" evidence="2">
    <location>
        <begin position="30"/>
        <end position="49"/>
    </location>
</feature>
<sequence>MATSPPRSTATSFTSSRLQKQWSNYQTALSSVCKGLSPPPRSLSSSQNTINPHMLSQTISHPAAQALGGYDNRVNGLRGQPPLLNANVGGGGGGGGRNPVDVEYDLMSLRHPLSPSPRLPVPVDSIPVPHPKPPHPSEVDLSLMSLHSINTNGGYDVNGYGNGSLNTSSDLMPPPMSRPPANAIVIDRQGIYADDNNNSRLSPDNVRADKTVNESMGHSVTRFNKEMLGFLESKEKDDIIFTLQIENSKMNEKVSKLKSWVDDEMGGFAESTLAAMQEKEDEVEQYKREAEALAGELKECLRKLELSHVREMQFRGIKGGLEEVENAEGAKGGGDLPKVRLYEERMKQSNMLPAEIVEEEGSYLANFAAGKVAFQDSINLNRHH</sequence>
<dbReference type="EMBL" id="BRXY01000318">
    <property type="protein sequence ID" value="GMH86722.1"/>
    <property type="molecule type" value="Genomic_DNA"/>
</dbReference>
<name>A0A9W7BFI5_9STRA</name>
<keyword evidence="4" id="KW-1185">Reference proteome</keyword>
<gene>
    <name evidence="3" type="ORF">TrST_g574</name>
</gene>